<dbReference type="Proteomes" id="UP000004491">
    <property type="component" value="Unassembled WGS sequence"/>
</dbReference>
<keyword evidence="1" id="KW-1133">Transmembrane helix</keyword>
<keyword evidence="3" id="KW-1185">Reference proteome</keyword>
<proteinExistence type="predicted"/>
<evidence type="ECO:0000313" key="2">
    <source>
        <dbReference type="EMBL" id="EGV51851.1"/>
    </source>
</evidence>
<gene>
    <name evidence="2" type="ORF">Rifp1Sym_ax00390</name>
</gene>
<comment type="caution">
    <text evidence="2">The sequence shown here is derived from an EMBL/GenBank/DDBJ whole genome shotgun (WGS) entry which is preliminary data.</text>
</comment>
<sequence length="57" mass="6435">MMKKLIEKEYVAPWEKAFDPVLTPLDAFIHRQTTSGVLLMLCAIAALTALPSMLRIF</sequence>
<dbReference type="AlphaFoldDB" id="G2DC41"/>
<organism evidence="2 3">
    <name type="scientific">endosymbiont of Riftia pachyptila</name>
    <name type="common">vent Ph05</name>
    <dbReference type="NCBI Taxonomy" id="1048808"/>
    <lineage>
        <taxon>Bacteria</taxon>
        <taxon>Pseudomonadati</taxon>
        <taxon>Pseudomonadota</taxon>
        <taxon>Gammaproteobacteria</taxon>
        <taxon>sulfur-oxidizing symbionts</taxon>
    </lineage>
</organism>
<feature type="transmembrane region" description="Helical" evidence="1">
    <location>
        <begin position="37"/>
        <end position="54"/>
    </location>
</feature>
<keyword evidence="1" id="KW-0812">Transmembrane</keyword>
<accession>G2DC41</accession>
<evidence type="ECO:0000313" key="3">
    <source>
        <dbReference type="Proteomes" id="UP000004491"/>
    </source>
</evidence>
<reference evidence="2" key="1">
    <citation type="journal article" date="2011" name="ISME J.">
        <title>The endosymbionts of the deep-sea tubeworms Riftia pachyptila and Tevnia jerichonana share an identical physiology as revealed by proteogenomic analyses.</title>
        <authorList>
            <person name="Gardebrecht A."/>
            <person name="Markert S."/>
            <person name="Felbeck H."/>
            <person name="Thuermer A."/>
            <person name="Albrecht D."/>
            <person name="Wollherr A."/>
            <person name="Kabisch J."/>
            <person name="Lehmann R."/>
            <person name="Daniel R."/>
            <person name="Liesegang H."/>
            <person name="Hecker M."/>
            <person name="Sievert S.M."/>
            <person name="Schweder T."/>
        </authorList>
    </citation>
    <scope>NUCLEOTIDE SEQUENCE [LARGE SCALE GENOMIC DNA]</scope>
</reference>
<protein>
    <submittedName>
        <fullName evidence="2">Uncharacterized protein</fullName>
    </submittedName>
</protein>
<keyword evidence="1" id="KW-0472">Membrane</keyword>
<name>G2DC41_9GAMM</name>
<dbReference type="EMBL" id="AFOC01000025">
    <property type="protein sequence ID" value="EGV51851.1"/>
    <property type="molecule type" value="Genomic_DNA"/>
</dbReference>
<evidence type="ECO:0000256" key="1">
    <source>
        <dbReference type="SAM" id="Phobius"/>
    </source>
</evidence>